<keyword evidence="2" id="KW-1133">Transmembrane helix</keyword>
<comment type="caution">
    <text evidence="4">The sequence shown here is derived from an EMBL/GenBank/DDBJ whole genome shotgun (WGS) entry which is preliminary data.</text>
</comment>
<feature type="transmembrane region" description="Helical" evidence="2">
    <location>
        <begin position="175"/>
        <end position="196"/>
    </location>
</feature>
<sequence length="250" mass="28930">MLLLLLSLSSSFTINLRPIFATTWNVEMFDTNNDGKVDESHFYYFNLTATDDPDTYTADVFEGTFTETPEISTIQDDSPIDSFSIYYSGDDKGTIETKQGTVISSFKFEESFPYFLAAYGKSQYENFTFSVNIINLATIHISLFNFQNRKYREFVLTRFQPTIVKEPFYVRHNQIIVGGGVFILTFVLLHFIGPFLKKLGLTGTDRIARVDESLKREAEEKKLKENEENKEKEKQSKENQKKKGKKEKKE</sequence>
<evidence type="ECO:0000256" key="3">
    <source>
        <dbReference type="SAM" id="SignalP"/>
    </source>
</evidence>
<dbReference type="AlphaFoldDB" id="A0A1J4KYZ4"/>
<evidence type="ECO:0000256" key="1">
    <source>
        <dbReference type="SAM" id="MobiDB-lite"/>
    </source>
</evidence>
<organism evidence="4 5">
    <name type="scientific">Tritrichomonas foetus</name>
    <dbReference type="NCBI Taxonomy" id="1144522"/>
    <lineage>
        <taxon>Eukaryota</taxon>
        <taxon>Metamonada</taxon>
        <taxon>Parabasalia</taxon>
        <taxon>Tritrichomonadida</taxon>
        <taxon>Tritrichomonadidae</taxon>
        <taxon>Tritrichomonas</taxon>
    </lineage>
</organism>
<feature type="region of interest" description="Disordered" evidence="1">
    <location>
        <begin position="217"/>
        <end position="250"/>
    </location>
</feature>
<feature type="chain" id="PRO_5013244242" description="EF-hand domain-containing protein" evidence="3">
    <location>
        <begin position="22"/>
        <end position="250"/>
    </location>
</feature>
<keyword evidence="5" id="KW-1185">Reference proteome</keyword>
<evidence type="ECO:0008006" key="6">
    <source>
        <dbReference type="Google" id="ProtNLM"/>
    </source>
</evidence>
<evidence type="ECO:0000313" key="5">
    <source>
        <dbReference type="Proteomes" id="UP000179807"/>
    </source>
</evidence>
<keyword evidence="2" id="KW-0472">Membrane</keyword>
<name>A0A1J4KYZ4_9EUKA</name>
<protein>
    <recommendedName>
        <fullName evidence="6">EF-hand domain-containing protein</fullName>
    </recommendedName>
</protein>
<proteinExistence type="predicted"/>
<dbReference type="GeneID" id="94825585"/>
<dbReference type="Proteomes" id="UP000179807">
    <property type="component" value="Unassembled WGS sequence"/>
</dbReference>
<dbReference type="RefSeq" id="XP_068369607.1">
    <property type="nucleotide sequence ID" value="XM_068490881.1"/>
</dbReference>
<keyword evidence="3" id="KW-0732">Signal</keyword>
<evidence type="ECO:0000313" key="4">
    <source>
        <dbReference type="EMBL" id="OHT16471.1"/>
    </source>
</evidence>
<dbReference type="EMBL" id="MLAK01000111">
    <property type="protein sequence ID" value="OHT16471.1"/>
    <property type="molecule type" value="Genomic_DNA"/>
</dbReference>
<accession>A0A1J4KYZ4</accession>
<feature type="signal peptide" evidence="3">
    <location>
        <begin position="1"/>
        <end position="21"/>
    </location>
</feature>
<gene>
    <name evidence="4" type="ORF">TRFO_02749</name>
</gene>
<dbReference type="VEuPathDB" id="TrichDB:TRFO_02749"/>
<evidence type="ECO:0000256" key="2">
    <source>
        <dbReference type="SAM" id="Phobius"/>
    </source>
</evidence>
<reference evidence="4" key="1">
    <citation type="submission" date="2016-10" db="EMBL/GenBank/DDBJ databases">
        <authorList>
            <person name="Benchimol M."/>
            <person name="Almeida L.G."/>
            <person name="Vasconcelos A.T."/>
            <person name="Perreira-Neves A."/>
            <person name="Rosa I.A."/>
            <person name="Tasca T."/>
            <person name="Bogo M.R."/>
            <person name="de Souza W."/>
        </authorList>
    </citation>
    <scope>NUCLEOTIDE SEQUENCE [LARGE SCALE GENOMIC DNA]</scope>
    <source>
        <strain evidence="4">K</strain>
    </source>
</reference>
<dbReference type="OrthoDB" id="10648013at2759"/>
<keyword evidence="2" id="KW-0812">Transmembrane</keyword>